<feature type="compositionally biased region" description="Polar residues" evidence="3">
    <location>
        <begin position="102"/>
        <end position="113"/>
    </location>
</feature>
<dbReference type="SMART" id="SM00906">
    <property type="entry name" value="Fungal_trans"/>
    <property type="match status" value="1"/>
</dbReference>
<feature type="region of interest" description="Disordered" evidence="3">
    <location>
        <begin position="637"/>
        <end position="662"/>
    </location>
</feature>
<dbReference type="GO" id="GO:0003677">
    <property type="term" value="F:DNA binding"/>
    <property type="evidence" value="ECO:0007669"/>
    <property type="project" value="InterPro"/>
</dbReference>
<dbReference type="EMBL" id="SNSC02000011">
    <property type="protein sequence ID" value="TID20253.1"/>
    <property type="molecule type" value="Genomic_DNA"/>
</dbReference>
<dbReference type="GO" id="GO:0005634">
    <property type="term" value="C:nucleus"/>
    <property type="evidence" value="ECO:0007669"/>
    <property type="project" value="TreeGrafter"/>
</dbReference>
<dbReference type="SMART" id="SM00066">
    <property type="entry name" value="GAL4"/>
    <property type="match status" value="1"/>
</dbReference>
<dbReference type="InterPro" id="IPR052780">
    <property type="entry name" value="AAA_Catabolism_Regulators"/>
</dbReference>
<dbReference type="Pfam" id="PF00172">
    <property type="entry name" value="Zn_clus"/>
    <property type="match status" value="1"/>
</dbReference>
<dbReference type="InterPro" id="IPR007219">
    <property type="entry name" value="XnlR_reg_dom"/>
</dbReference>
<dbReference type="Gene3D" id="3.90.180.10">
    <property type="entry name" value="Medium-chain alcohol dehydrogenases, catalytic domain"/>
    <property type="match status" value="1"/>
</dbReference>
<dbReference type="InterPro" id="IPR001138">
    <property type="entry name" value="Zn2Cys6_DnaBD"/>
</dbReference>
<feature type="compositionally biased region" description="Basic and acidic residues" evidence="3">
    <location>
        <begin position="637"/>
        <end position="647"/>
    </location>
</feature>
<feature type="domain" description="Zn(2)-C6 fungal-type" evidence="4">
    <location>
        <begin position="26"/>
        <end position="61"/>
    </location>
</feature>
<evidence type="ECO:0000313" key="5">
    <source>
        <dbReference type="EMBL" id="TID20253.1"/>
    </source>
</evidence>
<keyword evidence="2" id="KW-0539">Nucleus</keyword>
<dbReference type="CDD" id="cd00067">
    <property type="entry name" value="GAL4"/>
    <property type="match status" value="1"/>
</dbReference>
<dbReference type="AlphaFoldDB" id="A0A4Z1P244"/>
<dbReference type="Gene3D" id="4.10.240.10">
    <property type="entry name" value="Zn(2)-C6 fungal-type DNA-binding domain"/>
    <property type="match status" value="1"/>
</dbReference>
<evidence type="ECO:0000256" key="1">
    <source>
        <dbReference type="ARBA" id="ARBA00022723"/>
    </source>
</evidence>
<keyword evidence="6" id="KW-1185">Reference proteome</keyword>
<dbReference type="GO" id="GO:0000981">
    <property type="term" value="F:DNA-binding transcription factor activity, RNA polymerase II-specific"/>
    <property type="evidence" value="ECO:0007669"/>
    <property type="project" value="InterPro"/>
</dbReference>
<dbReference type="GO" id="GO:0008270">
    <property type="term" value="F:zinc ion binding"/>
    <property type="evidence" value="ECO:0007669"/>
    <property type="project" value="InterPro"/>
</dbReference>
<protein>
    <recommendedName>
        <fullName evidence="4">Zn(2)-C6 fungal-type domain-containing protein</fullName>
    </recommendedName>
</protein>
<dbReference type="InterPro" id="IPR036864">
    <property type="entry name" value="Zn2-C6_fun-type_DNA-bd_sf"/>
</dbReference>
<reference evidence="5 6" key="1">
    <citation type="submission" date="2019-04" db="EMBL/GenBank/DDBJ databases">
        <title>High contiguity whole genome sequence and gene annotation resource for two Venturia nashicola isolates.</title>
        <authorList>
            <person name="Prokchorchik M."/>
            <person name="Won K."/>
            <person name="Lee Y."/>
            <person name="Choi E.D."/>
            <person name="Segonzac C."/>
            <person name="Sohn K.H."/>
        </authorList>
    </citation>
    <scope>NUCLEOTIDE SEQUENCE [LARGE SCALE GENOMIC DNA]</scope>
    <source>
        <strain evidence="5 6">PRI2</strain>
    </source>
</reference>
<dbReference type="CDD" id="cd12148">
    <property type="entry name" value="fungal_TF_MHR"/>
    <property type="match status" value="1"/>
</dbReference>
<proteinExistence type="predicted"/>
<dbReference type="Gene3D" id="3.40.50.720">
    <property type="entry name" value="NAD(P)-binding Rossmann-like Domain"/>
    <property type="match status" value="1"/>
</dbReference>
<gene>
    <name evidence="5" type="ORF">E6O75_ATG07713</name>
</gene>
<dbReference type="PANTHER" id="PTHR31644">
    <property type="entry name" value="TRANSCRIPTIONAL ACTIVATOR ARO80-RELATED"/>
    <property type="match status" value="1"/>
</dbReference>
<dbReference type="PANTHER" id="PTHR31644:SF1">
    <property type="entry name" value="ZN(II)2CYS6 TRANSCRIPTION FACTOR (EUROFUNG)"/>
    <property type="match status" value="1"/>
</dbReference>
<evidence type="ECO:0000259" key="4">
    <source>
        <dbReference type="PROSITE" id="PS50048"/>
    </source>
</evidence>
<evidence type="ECO:0000256" key="3">
    <source>
        <dbReference type="SAM" id="MobiDB-lite"/>
    </source>
</evidence>
<feature type="compositionally biased region" description="Polar residues" evidence="3">
    <location>
        <begin position="125"/>
        <end position="153"/>
    </location>
</feature>
<name>A0A4Z1P244_9PEZI</name>
<sequence length="894" mass="98741">MSVVGDQTTTTRRTIAEGKEKRTSRACLACRARKTRCDLGSDGSKGPPCRRCSQVKIECILVSSRRGGARTRDSTVNAARSASRPVNFAESPAANAMETFQSADQPTWPSPGNQREPPPAGEWQRNWSGSAAASPASTLSRRPSRVPNSIENHLNTKDLLNPADALDLLAEVADRSAEGSNSASQITNPNTMHLARTAAMPTSIVYTPVVDGFLTRADVSHLLSLYHERYHAYFPVACKDVFNDACIPYFLEREPHLMTAILIVVTKDESSWSAAHDACSRYMESLISKLMFSGSMSVGAVEALLILAEWAPQRAQAISTIGRGEEDYGAWMQVGCAIRLGYLQRLEQTGLLQETENRDEQLGRKRIAWAACYMSDRQISIRLGKAFWSRGPGPAQLLRATDFPSLQTDGSRSDDLSQLFQAHLELTQLFSNAHDILYSSSSHREHLYVGGEYVRYIDDFTAMLRRWKLVNGSFSFTPHVKATLNLSYDFLRLYINAFAFQATLNRAVDRARQSSSSSAVRGSLFPNVAGSPDARFIYESIDSASSLLETLNSYIDPVLGLRYMPLKYYLYVIYAAVFLYKARISGALSVEACAGVLRSIKVTIDRLQRSATGPNSLGRRYARLLYLLWRKSPEQIERQQESNRASHTEATSNTDPTGSEQNFARASEISGPELDPFAGFSWRDLEAVGHFITNDTSVNDGLIFHSPGFESEQMGIPGEAEGTVDCMNPHTQPNYCRASVLHGPKDLRVVSPVLLDPWLPKLTMDRSLVLYIPLATRGSGLSSKDCHLRATRPGGKVMMIGMGIPIQTLPISAAALREVDLCGVFRYADTYPVGIEILSRKGPEIPDFPSLLTHRFVGLDAVEDAFRMATRKEDDEGSTVLKLVIELNQGLEKS</sequence>
<evidence type="ECO:0000256" key="2">
    <source>
        <dbReference type="ARBA" id="ARBA00023242"/>
    </source>
</evidence>
<accession>A0A4Z1P244</accession>
<evidence type="ECO:0000313" key="6">
    <source>
        <dbReference type="Proteomes" id="UP000298493"/>
    </source>
</evidence>
<comment type="caution">
    <text evidence="5">The sequence shown here is derived from an EMBL/GenBank/DDBJ whole genome shotgun (WGS) entry which is preliminary data.</text>
</comment>
<dbReference type="GO" id="GO:0006351">
    <property type="term" value="P:DNA-templated transcription"/>
    <property type="evidence" value="ECO:0007669"/>
    <property type="project" value="InterPro"/>
</dbReference>
<feature type="region of interest" description="Disordered" evidence="3">
    <location>
        <begin position="102"/>
        <end position="155"/>
    </location>
</feature>
<keyword evidence="1" id="KW-0479">Metal-binding</keyword>
<dbReference type="SUPFAM" id="SSF57701">
    <property type="entry name" value="Zn2/Cys6 DNA-binding domain"/>
    <property type="match status" value="1"/>
</dbReference>
<feature type="compositionally biased region" description="Polar residues" evidence="3">
    <location>
        <begin position="648"/>
        <end position="662"/>
    </location>
</feature>
<dbReference type="PROSITE" id="PS50048">
    <property type="entry name" value="ZN2_CY6_FUNGAL_2"/>
    <property type="match status" value="1"/>
</dbReference>
<organism evidence="5 6">
    <name type="scientific">Venturia nashicola</name>
    <dbReference type="NCBI Taxonomy" id="86259"/>
    <lineage>
        <taxon>Eukaryota</taxon>
        <taxon>Fungi</taxon>
        <taxon>Dikarya</taxon>
        <taxon>Ascomycota</taxon>
        <taxon>Pezizomycotina</taxon>
        <taxon>Dothideomycetes</taxon>
        <taxon>Pleosporomycetidae</taxon>
        <taxon>Venturiales</taxon>
        <taxon>Venturiaceae</taxon>
        <taxon>Venturia</taxon>
    </lineage>
</organism>
<dbReference type="STRING" id="86259.A0A4Z1P244"/>
<dbReference type="PROSITE" id="PS00463">
    <property type="entry name" value="ZN2_CY6_FUNGAL_1"/>
    <property type="match status" value="1"/>
</dbReference>
<dbReference type="Proteomes" id="UP000298493">
    <property type="component" value="Unassembled WGS sequence"/>
</dbReference>